<dbReference type="AlphaFoldDB" id="A0A4C1UAJ0"/>
<accession>A0A4C1UAJ0</accession>
<reference evidence="2 3" key="1">
    <citation type="journal article" date="2019" name="Commun. Biol.">
        <title>The bagworm genome reveals a unique fibroin gene that provides high tensile strength.</title>
        <authorList>
            <person name="Kono N."/>
            <person name="Nakamura H."/>
            <person name="Ohtoshi R."/>
            <person name="Tomita M."/>
            <person name="Numata K."/>
            <person name="Arakawa K."/>
        </authorList>
    </citation>
    <scope>NUCLEOTIDE SEQUENCE [LARGE SCALE GENOMIC DNA]</scope>
</reference>
<evidence type="ECO:0000313" key="3">
    <source>
        <dbReference type="Proteomes" id="UP000299102"/>
    </source>
</evidence>
<evidence type="ECO:0000313" key="2">
    <source>
        <dbReference type="EMBL" id="GBP23391.1"/>
    </source>
</evidence>
<gene>
    <name evidence="2" type="ORF">EVAR_22249_1</name>
</gene>
<comment type="caution">
    <text evidence="2">The sequence shown here is derived from an EMBL/GenBank/DDBJ whole genome shotgun (WGS) entry which is preliminary data.</text>
</comment>
<dbReference type="Proteomes" id="UP000299102">
    <property type="component" value="Unassembled WGS sequence"/>
</dbReference>
<dbReference type="EMBL" id="BGZK01000150">
    <property type="protein sequence ID" value="GBP23391.1"/>
    <property type="molecule type" value="Genomic_DNA"/>
</dbReference>
<name>A0A4C1UAJ0_EUMVA</name>
<keyword evidence="3" id="KW-1185">Reference proteome</keyword>
<proteinExistence type="predicted"/>
<feature type="region of interest" description="Disordered" evidence="1">
    <location>
        <begin position="1"/>
        <end position="20"/>
    </location>
</feature>
<organism evidence="2 3">
    <name type="scientific">Eumeta variegata</name>
    <name type="common">Bagworm moth</name>
    <name type="synonym">Eumeta japonica</name>
    <dbReference type="NCBI Taxonomy" id="151549"/>
    <lineage>
        <taxon>Eukaryota</taxon>
        <taxon>Metazoa</taxon>
        <taxon>Ecdysozoa</taxon>
        <taxon>Arthropoda</taxon>
        <taxon>Hexapoda</taxon>
        <taxon>Insecta</taxon>
        <taxon>Pterygota</taxon>
        <taxon>Neoptera</taxon>
        <taxon>Endopterygota</taxon>
        <taxon>Lepidoptera</taxon>
        <taxon>Glossata</taxon>
        <taxon>Ditrysia</taxon>
        <taxon>Tineoidea</taxon>
        <taxon>Psychidae</taxon>
        <taxon>Oiketicinae</taxon>
        <taxon>Eumeta</taxon>
    </lineage>
</organism>
<feature type="region of interest" description="Disordered" evidence="1">
    <location>
        <begin position="94"/>
        <end position="135"/>
    </location>
</feature>
<evidence type="ECO:0000256" key="1">
    <source>
        <dbReference type="SAM" id="MobiDB-lite"/>
    </source>
</evidence>
<protein>
    <submittedName>
        <fullName evidence="2">Uncharacterized protein</fullName>
    </submittedName>
</protein>
<sequence>MLTNPHPQPHVHTPCTHEHPTEDQCFKRTVYLSNRHNVLPKSKVGPASKSRAGLELEVGTKTGAELTMELELTSSIRRESGLWVKEISLDAKDELYSKSAPAEPQTKAREDKKLKRNTNSLSDFKKDQLKNYSLV</sequence>